<dbReference type="PANTHER" id="PTHR28230">
    <property type="entry name" value="CHROMOSOME 1, WHOLE GENOME SHOTGUN SEQUENCE"/>
    <property type="match status" value="1"/>
</dbReference>
<feature type="region of interest" description="Disordered" evidence="1">
    <location>
        <begin position="1"/>
        <end position="107"/>
    </location>
</feature>
<reference evidence="2 3" key="1">
    <citation type="submission" date="2020-11" db="EMBL/GenBank/DDBJ databases">
        <title>Kefir isolates.</title>
        <authorList>
            <person name="Marcisauskas S."/>
            <person name="Kim Y."/>
            <person name="Blasche S."/>
        </authorList>
    </citation>
    <scope>NUCLEOTIDE SEQUENCE [LARGE SCALE GENOMIC DNA]</scope>
    <source>
        <strain evidence="2 3">KR</strain>
    </source>
</reference>
<name>A0A9P6W4U2_RHOMI</name>
<organism evidence="2 3">
    <name type="scientific">Rhodotorula mucilaginosa</name>
    <name type="common">Yeast</name>
    <name type="synonym">Rhodotorula rubra</name>
    <dbReference type="NCBI Taxonomy" id="5537"/>
    <lineage>
        <taxon>Eukaryota</taxon>
        <taxon>Fungi</taxon>
        <taxon>Dikarya</taxon>
        <taxon>Basidiomycota</taxon>
        <taxon>Pucciniomycotina</taxon>
        <taxon>Microbotryomycetes</taxon>
        <taxon>Sporidiobolales</taxon>
        <taxon>Sporidiobolaceae</taxon>
        <taxon>Rhodotorula</taxon>
    </lineage>
</organism>
<dbReference type="GO" id="GO:0070096">
    <property type="term" value="P:mitochondrial outer membrane translocase complex assembly"/>
    <property type="evidence" value="ECO:0007669"/>
    <property type="project" value="InterPro"/>
</dbReference>
<evidence type="ECO:0000256" key="1">
    <source>
        <dbReference type="SAM" id="MobiDB-lite"/>
    </source>
</evidence>
<feature type="compositionally biased region" description="Low complexity" evidence="1">
    <location>
        <begin position="1"/>
        <end position="13"/>
    </location>
</feature>
<evidence type="ECO:0000313" key="3">
    <source>
        <dbReference type="Proteomes" id="UP000777482"/>
    </source>
</evidence>
<comment type="caution">
    <text evidence="2">The sequence shown here is derived from an EMBL/GenBank/DDBJ whole genome shotgun (WGS) entry which is preliminary data.</text>
</comment>
<evidence type="ECO:0000313" key="2">
    <source>
        <dbReference type="EMBL" id="KAG0662226.1"/>
    </source>
</evidence>
<dbReference type="Pfam" id="PF19117">
    <property type="entry name" value="Mim2"/>
    <property type="match status" value="1"/>
</dbReference>
<dbReference type="EMBL" id="PUHQ01000028">
    <property type="protein sequence ID" value="KAG0662226.1"/>
    <property type="molecule type" value="Genomic_DNA"/>
</dbReference>
<dbReference type="AlphaFoldDB" id="A0A9P6W4U2"/>
<dbReference type="PANTHER" id="PTHR28230:SF1">
    <property type="entry name" value="MITOCHONDRIAL IMPORT PROTEIN 2"/>
    <property type="match status" value="1"/>
</dbReference>
<dbReference type="InterPro" id="IPR037652">
    <property type="entry name" value="Mim2"/>
</dbReference>
<dbReference type="OrthoDB" id="5555533at2759"/>
<protein>
    <submittedName>
        <fullName evidence="2">Uncharacterized protein</fullName>
    </submittedName>
</protein>
<dbReference type="GO" id="GO:0045040">
    <property type="term" value="P:protein insertion into mitochondrial outer membrane"/>
    <property type="evidence" value="ECO:0007669"/>
    <property type="project" value="InterPro"/>
</dbReference>
<gene>
    <name evidence="2" type="ORF">C6P46_003412</name>
</gene>
<feature type="compositionally biased region" description="Low complexity" evidence="1">
    <location>
        <begin position="90"/>
        <end position="102"/>
    </location>
</feature>
<keyword evidence="3" id="KW-1185">Reference proteome</keyword>
<proteinExistence type="predicted"/>
<accession>A0A9P6W4U2</accession>
<dbReference type="Proteomes" id="UP000777482">
    <property type="component" value="Unassembled WGS sequence"/>
</dbReference>
<sequence>MASSPAPNGAAAATNDGYLPPDWIVPPSDWPPCQSNYSPATAKRPRSRPPPRQQPTRSASESADSGSDRPDGAEDDGVEESDDDDEADETSSSWSSSSWDSELAAREAQLQWDESMRQLQALLNLVAIPWISRYFGRKWAYSCKSARTAHPADRC</sequence>
<dbReference type="GO" id="GO:0005741">
    <property type="term" value="C:mitochondrial outer membrane"/>
    <property type="evidence" value="ECO:0007669"/>
    <property type="project" value="TreeGrafter"/>
</dbReference>
<feature type="compositionally biased region" description="Acidic residues" evidence="1">
    <location>
        <begin position="73"/>
        <end position="89"/>
    </location>
</feature>